<evidence type="ECO:0000256" key="10">
    <source>
        <dbReference type="ARBA" id="ARBA00022777"/>
    </source>
</evidence>
<dbReference type="SUPFAM" id="SSF47384">
    <property type="entry name" value="Homodimeric domain of signal transducing histidine kinase"/>
    <property type="match status" value="1"/>
</dbReference>
<dbReference type="PROSITE" id="PS50109">
    <property type="entry name" value="HIS_KIN"/>
    <property type="match status" value="1"/>
</dbReference>
<dbReference type="SUPFAM" id="SSF158472">
    <property type="entry name" value="HAMP domain-like"/>
    <property type="match status" value="1"/>
</dbReference>
<dbReference type="InterPro" id="IPR003661">
    <property type="entry name" value="HisK_dim/P_dom"/>
</dbReference>
<evidence type="ECO:0000256" key="2">
    <source>
        <dbReference type="ARBA" id="ARBA00004429"/>
    </source>
</evidence>
<evidence type="ECO:0000256" key="8">
    <source>
        <dbReference type="ARBA" id="ARBA00022692"/>
    </source>
</evidence>
<dbReference type="SUPFAM" id="SSF55874">
    <property type="entry name" value="ATPase domain of HSP90 chaperone/DNA topoisomerase II/histidine kinase"/>
    <property type="match status" value="1"/>
</dbReference>
<keyword evidence="12 15" id="KW-1133">Transmembrane helix</keyword>
<evidence type="ECO:0000256" key="4">
    <source>
        <dbReference type="ARBA" id="ARBA00022475"/>
    </source>
</evidence>
<gene>
    <name evidence="18" type="ORF">ABVT11_16280</name>
</gene>
<dbReference type="InterPro" id="IPR003660">
    <property type="entry name" value="HAMP_dom"/>
</dbReference>
<dbReference type="PANTHER" id="PTHR44936:SF5">
    <property type="entry name" value="SENSOR HISTIDINE KINASE ENVZ"/>
    <property type="match status" value="1"/>
</dbReference>
<evidence type="ECO:0000256" key="7">
    <source>
        <dbReference type="ARBA" id="ARBA00022679"/>
    </source>
</evidence>
<keyword evidence="5" id="KW-0997">Cell inner membrane</keyword>
<dbReference type="SMART" id="SM00388">
    <property type="entry name" value="HisKA"/>
    <property type="match status" value="1"/>
</dbReference>
<evidence type="ECO:0000256" key="15">
    <source>
        <dbReference type="SAM" id="Phobius"/>
    </source>
</evidence>
<keyword evidence="9" id="KW-0547">Nucleotide-binding</keyword>
<evidence type="ECO:0000256" key="5">
    <source>
        <dbReference type="ARBA" id="ARBA00022519"/>
    </source>
</evidence>
<protein>
    <recommendedName>
        <fullName evidence="3">histidine kinase</fullName>
        <ecNumber evidence="3">2.7.13.3</ecNumber>
    </recommendedName>
</protein>
<evidence type="ECO:0000256" key="9">
    <source>
        <dbReference type="ARBA" id="ARBA00022741"/>
    </source>
</evidence>
<evidence type="ECO:0000256" key="14">
    <source>
        <dbReference type="ARBA" id="ARBA00023136"/>
    </source>
</evidence>
<keyword evidence="14 15" id="KW-0472">Membrane</keyword>
<evidence type="ECO:0000256" key="1">
    <source>
        <dbReference type="ARBA" id="ARBA00000085"/>
    </source>
</evidence>
<evidence type="ECO:0000256" key="11">
    <source>
        <dbReference type="ARBA" id="ARBA00022840"/>
    </source>
</evidence>
<dbReference type="SMART" id="SM00304">
    <property type="entry name" value="HAMP"/>
    <property type="match status" value="1"/>
</dbReference>
<dbReference type="Gene3D" id="1.10.8.500">
    <property type="entry name" value="HAMP domain in histidine kinase"/>
    <property type="match status" value="1"/>
</dbReference>
<dbReference type="CDD" id="cd06225">
    <property type="entry name" value="HAMP"/>
    <property type="match status" value="1"/>
</dbReference>
<dbReference type="InterPro" id="IPR050980">
    <property type="entry name" value="2C_sensor_his_kinase"/>
</dbReference>
<proteinExistence type="predicted"/>
<accession>A0ABV2CUF9</accession>
<evidence type="ECO:0000259" key="16">
    <source>
        <dbReference type="PROSITE" id="PS50109"/>
    </source>
</evidence>
<dbReference type="Pfam" id="PF02518">
    <property type="entry name" value="HATPase_c"/>
    <property type="match status" value="1"/>
</dbReference>
<evidence type="ECO:0000259" key="17">
    <source>
        <dbReference type="PROSITE" id="PS50885"/>
    </source>
</evidence>
<dbReference type="Gene3D" id="3.30.565.10">
    <property type="entry name" value="Histidine kinase-like ATPase, C-terminal domain"/>
    <property type="match status" value="1"/>
</dbReference>
<dbReference type="EMBL" id="JBEWLZ010000011">
    <property type="protein sequence ID" value="MET1491397.1"/>
    <property type="molecule type" value="Genomic_DNA"/>
</dbReference>
<reference evidence="18 19" key="1">
    <citation type="submission" date="2024-07" db="EMBL/GenBank/DDBJ databases">
        <title>Uliginosibacterium paludis KCTC:42655.</title>
        <authorList>
            <person name="Kim M.K."/>
        </authorList>
    </citation>
    <scope>NUCLEOTIDE SEQUENCE [LARGE SCALE GENOMIC DNA]</scope>
    <source>
        <strain evidence="18 19">KCTC 42655</strain>
    </source>
</reference>
<dbReference type="PROSITE" id="PS50885">
    <property type="entry name" value="HAMP"/>
    <property type="match status" value="1"/>
</dbReference>
<dbReference type="Gene3D" id="1.10.287.130">
    <property type="match status" value="1"/>
</dbReference>
<evidence type="ECO:0000256" key="13">
    <source>
        <dbReference type="ARBA" id="ARBA00023012"/>
    </source>
</evidence>
<dbReference type="CDD" id="cd00082">
    <property type="entry name" value="HisKA"/>
    <property type="match status" value="1"/>
</dbReference>
<dbReference type="PRINTS" id="PR00344">
    <property type="entry name" value="BCTRLSENSOR"/>
</dbReference>
<dbReference type="PANTHER" id="PTHR44936">
    <property type="entry name" value="SENSOR PROTEIN CREC"/>
    <property type="match status" value="1"/>
</dbReference>
<dbReference type="GO" id="GO:0005524">
    <property type="term" value="F:ATP binding"/>
    <property type="evidence" value="ECO:0007669"/>
    <property type="project" value="UniProtKB-KW"/>
</dbReference>
<keyword evidence="6" id="KW-0597">Phosphoprotein</keyword>
<dbReference type="InterPro" id="IPR032408">
    <property type="entry name" value="RisS_PPD"/>
</dbReference>
<dbReference type="EC" id="2.7.13.3" evidence="3"/>
<evidence type="ECO:0000313" key="19">
    <source>
        <dbReference type="Proteomes" id="UP001548590"/>
    </source>
</evidence>
<keyword evidence="19" id="KW-1185">Reference proteome</keyword>
<dbReference type="SMART" id="SM00387">
    <property type="entry name" value="HATPase_c"/>
    <property type="match status" value="1"/>
</dbReference>
<sequence length="440" mass="48753">MRFPWPRTLLWRTFLLIVLLLGISLAGWFQIYRQYVMEPRTRQLAQLVVSVVNLTRSALLAADADQRLALLAELNTLEGIRLYPAETNDALVALPDGATMQIVQEQVRRRLGNDTRFTGELYGQSGFYVSFQLDEMDPEDQYWIMLPSERVRRIMATRWLGWGVIAILGSLVAAWLLVLSIGRPLKALEHAARAIGRGEQVPPLSEQGPEEVATLAAAFNQMSRDLEQLDSDRALILAGVSHDLRTPLARLRLGLEMSGARAEDLAAMNGDIEEMDRTINQFLDFARDQHAEPEESVELHAMLEQIVQGYRNRNANVSLIGTGHLEIRIRPQAVRRAVINLIDNALRHGGALPAIEVSLRTAGKMASICVEDRGPGIPAEQVERLKRPFTQLGTSRSNVQGAGLGLAIVDRIARMHGGGLDLLPRPGGGLSALVRLQRKS</sequence>
<comment type="catalytic activity">
    <reaction evidence="1">
        <text>ATP + protein L-histidine = ADP + protein N-phospho-L-histidine.</text>
        <dbReference type="EC" id="2.7.13.3"/>
    </reaction>
</comment>
<dbReference type="Gene3D" id="3.30.450.300">
    <property type="entry name" value="Sensor histidine kinase RisS, periplasmic domain"/>
    <property type="match status" value="1"/>
</dbReference>
<dbReference type="Pfam" id="PF16524">
    <property type="entry name" value="RisS_PPD"/>
    <property type="match status" value="1"/>
</dbReference>
<evidence type="ECO:0000256" key="6">
    <source>
        <dbReference type="ARBA" id="ARBA00022553"/>
    </source>
</evidence>
<evidence type="ECO:0000256" key="12">
    <source>
        <dbReference type="ARBA" id="ARBA00022989"/>
    </source>
</evidence>
<feature type="transmembrane region" description="Helical" evidence="15">
    <location>
        <begin position="12"/>
        <end position="32"/>
    </location>
</feature>
<comment type="caution">
    <text evidence="18">The sequence shown here is derived from an EMBL/GenBank/DDBJ whole genome shotgun (WGS) entry which is preliminary data.</text>
</comment>
<keyword evidence="11 18" id="KW-0067">ATP-binding</keyword>
<dbReference type="Pfam" id="PF00512">
    <property type="entry name" value="HisKA"/>
    <property type="match status" value="1"/>
</dbReference>
<keyword evidence="7" id="KW-0808">Transferase</keyword>
<dbReference type="Pfam" id="PF00672">
    <property type="entry name" value="HAMP"/>
    <property type="match status" value="1"/>
</dbReference>
<name>A0ABV2CUF9_9RHOO</name>
<dbReference type="InterPro" id="IPR036890">
    <property type="entry name" value="HATPase_C_sf"/>
</dbReference>
<keyword evidence="13" id="KW-0902">Two-component regulatory system</keyword>
<keyword evidence="8 15" id="KW-0812">Transmembrane</keyword>
<dbReference type="Proteomes" id="UP001548590">
    <property type="component" value="Unassembled WGS sequence"/>
</dbReference>
<dbReference type="InterPro" id="IPR004358">
    <property type="entry name" value="Sig_transdc_His_kin-like_C"/>
</dbReference>
<feature type="transmembrane region" description="Helical" evidence="15">
    <location>
        <begin position="159"/>
        <end position="178"/>
    </location>
</feature>
<comment type="subcellular location">
    <subcellularLocation>
        <location evidence="2">Cell inner membrane</location>
        <topology evidence="2">Multi-pass membrane protein</topology>
    </subcellularLocation>
</comment>
<evidence type="ECO:0000313" key="18">
    <source>
        <dbReference type="EMBL" id="MET1491397.1"/>
    </source>
</evidence>
<feature type="domain" description="Histidine kinase" evidence="16">
    <location>
        <begin position="239"/>
        <end position="440"/>
    </location>
</feature>
<evidence type="ECO:0000256" key="3">
    <source>
        <dbReference type="ARBA" id="ARBA00012438"/>
    </source>
</evidence>
<dbReference type="InterPro" id="IPR003594">
    <property type="entry name" value="HATPase_dom"/>
</dbReference>
<keyword evidence="4" id="KW-1003">Cell membrane</keyword>
<feature type="domain" description="HAMP" evidence="17">
    <location>
        <begin position="179"/>
        <end position="231"/>
    </location>
</feature>
<dbReference type="InterPro" id="IPR038421">
    <property type="entry name" value="RisS_PPD_sf"/>
</dbReference>
<organism evidence="18 19">
    <name type="scientific">Uliginosibacterium paludis</name>
    <dbReference type="NCBI Taxonomy" id="1615952"/>
    <lineage>
        <taxon>Bacteria</taxon>
        <taxon>Pseudomonadati</taxon>
        <taxon>Pseudomonadota</taxon>
        <taxon>Betaproteobacteria</taxon>
        <taxon>Rhodocyclales</taxon>
        <taxon>Zoogloeaceae</taxon>
        <taxon>Uliginosibacterium</taxon>
    </lineage>
</organism>
<keyword evidence="10" id="KW-0418">Kinase</keyword>
<dbReference type="InterPro" id="IPR036097">
    <property type="entry name" value="HisK_dim/P_sf"/>
</dbReference>
<dbReference type="RefSeq" id="WP_345929245.1">
    <property type="nucleotide sequence ID" value="NZ_JBDIVF010000009.1"/>
</dbReference>
<dbReference type="InterPro" id="IPR005467">
    <property type="entry name" value="His_kinase_dom"/>
</dbReference>